<dbReference type="RefSeq" id="WP_211783103.1">
    <property type="nucleotide sequence ID" value="NZ_CP047289.1"/>
</dbReference>
<sequence length="206" mass="22724">MRNLILCLLALCSLAACAEPKWAPDAAVTRAAYHSDDPPSITLFTVVRRSNGNGGHSGLLINGRQRILFDPAGTFQHPQLPERNDVIYGMNDKMVDFYIDYHAREEWDVVEQTIPVSAEVAEMVAQRAQNWGAVSKAHCARSITGVLAGVPGFEGLGRTWFPATLMERFRTLPGVQERRITDATARKDYGVELVAPGDPRAQFPAF</sequence>
<dbReference type="Proteomes" id="UP000679284">
    <property type="component" value="Chromosome"/>
</dbReference>
<keyword evidence="1" id="KW-0732">Signal</keyword>
<name>A0A8J8MSY2_9RHOB</name>
<proteinExistence type="predicted"/>
<gene>
    <name evidence="2" type="ORF">GR316_06175</name>
</gene>
<evidence type="ECO:0000313" key="2">
    <source>
        <dbReference type="EMBL" id="QUS35884.1"/>
    </source>
</evidence>
<protein>
    <recommendedName>
        <fullName evidence="4">Lipoprotein</fullName>
    </recommendedName>
</protein>
<reference evidence="2" key="1">
    <citation type="submission" date="2020-01" db="EMBL/GenBank/DDBJ databases">
        <authorList>
            <person name="Yang Y."/>
            <person name="Kwon Y.M."/>
        </authorList>
    </citation>
    <scope>NUCLEOTIDE SEQUENCE</scope>
    <source>
        <strain evidence="2">PG104</strain>
    </source>
</reference>
<feature type="chain" id="PRO_5035198344" description="Lipoprotein" evidence="1">
    <location>
        <begin position="19"/>
        <end position="206"/>
    </location>
</feature>
<dbReference type="EMBL" id="CP047289">
    <property type="protein sequence ID" value="QUS35884.1"/>
    <property type="molecule type" value="Genomic_DNA"/>
</dbReference>
<evidence type="ECO:0000313" key="3">
    <source>
        <dbReference type="Proteomes" id="UP000679284"/>
    </source>
</evidence>
<dbReference type="PROSITE" id="PS51257">
    <property type="entry name" value="PROKAR_LIPOPROTEIN"/>
    <property type="match status" value="1"/>
</dbReference>
<dbReference type="AlphaFoldDB" id="A0A8J8MSY2"/>
<dbReference type="KEGG" id="fap:GR316_06175"/>
<accession>A0A8J8MSY2</accession>
<keyword evidence="3" id="KW-1185">Reference proteome</keyword>
<feature type="signal peptide" evidence="1">
    <location>
        <begin position="1"/>
        <end position="18"/>
    </location>
</feature>
<evidence type="ECO:0008006" key="4">
    <source>
        <dbReference type="Google" id="ProtNLM"/>
    </source>
</evidence>
<evidence type="ECO:0000256" key="1">
    <source>
        <dbReference type="SAM" id="SignalP"/>
    </source>
</evidence>
<organism evidence="2 3">
    <name type="scientific">Falsirhodobacter algicola</name>
    <dbReference type="NCBI Taxonomy" id="2692330"/>
    <lineage>
        <taxon>Bacteria</taxon>
        <taxon>Pseudomonadati</taxon>
        <taxon>Pseudomonadota</taxon>
        <taxon>Alphaproteobacteria</taxon>
        <taxon>Rhodobacterales</taxon>
        <taxon>Paracoccaceae</taxon>
        <taxon>Falsirhodobacter</taxon>
    </lineage>
</organism>